<dbReference type="Gene3D" id="1.25.40.20">
    <property type="entry name" value="Ankyrin repeat-containing domain"/>
    <property type="match status" value="1"/>
</dbReference>
<dbReference type="OrthoDB" id="9995210at2759"/>
<evidence type="ECO:0008006" key="7">
    <source>
        <dbReference type="Google" id="ProtNLM"/>
    </source>
</evidence>
<dbReference type="Proteomes" id="UP000769528">
    <property type="component" value="Unassembled WGS sequence"/>
</dbReference>
<keyword evidence="2 3" id="KW-0040">ANK repeat</keyword>
<dbReference type="PANTHER" id="PTHR24180">
    <property type="entry name" value="CYCLIN-DEPENDENT KINASE INHIBITOR 2C-RELATED"/>
    <property type="match status" value="1"/>
</dbReference>
<evidence type="ECO:0000256" key="1">
    <source>
        <dbReference type="ARBA" id="ARBA00022737"/>
    </source>
</evidence>
<keyword evidence="6" id="KW-1185">Reference proteome</keyword>
<gene>
    <name evidence="5" type="ORF">WICMUC_000980</name>
</gene>
<dbReference type="PRINTS" id="PR01415">
    <property type="entry name" value="ANKYRIN"/>
</dbReference>
<dbReference type="PANTHER" id="PTHR24180:SF53">
    <property type="entry name" value="ANKYRIN REPEAT-CONTAINING PROTEIN C105.02C"/>
    <property type="match status" value="1"/>
</dbReference>
<dbReference type="InterPro" id="IPR002110">
    <property type="entry name" value="Ankyrin_rpt"/>
</dbReference>
<comment type="caution">
    <text evidence="5">The sequence shown here is derived from an EMBL/GenBank/DDBJ whole genome shotgun (WGS) entry which is preliminary data.</text>
</comment>
<evidence type="ECO:0000256" key="3">
    <source>
        <dbReference type="PROSITE-ProRule" id="PRU00023"/>
    </source>
</evidence>
<dbReference type="PROSITE" id="PS50297">
    <property type="entry name" value="ANK_REP_REGION"/>
    <property type="match status" value="2"/>
</dbReference>
<dbReference type="EMBL" id="JAEUBF010000310">
    <property type="protein sequence ID" value="KAH3679435.1"/>
    <property type="molecule type" value="Genomic_DNA"/>
</dbReference>
<proteinExistence type="predicted"/>
<dbReference type="InterPro" id="IPR051637">
    <property type="entry name" value="Ank_repeat_dom-contain_49"/>
</dbReference>
<reference evidence="5" key="2">
    <citation type="submission" date="2021-01" db="EMBL/GenBank/DDBJ databases">
        <authorList>
            <person name="Schikora-Tamarit M.A."/>
        </authorList>
    </citation>
    <scope>NUCLEOTIDE SEQUENCE</scope>
    <source>
        <strain evidence="5">CBS6341</strain>
    </source>
</reference>
<protein>
    <recommendedName>
        <fullName evidence="7">Ankyrin repeat-containing protein</fullName>
    </recommendedName>
</protein>
<feature type="repeat" description="ANK" evidence="3">
    <location>
        <begin position="82"/>
        <end position="120"/>
    </location>
</feature>
<dbReference type="PROSITE" id="PS50088">
    <property type="entry name" value="ANK_REPEAT"/>
    <property type="match status" value="2"/>
</dbReference>
<evidence type="ECO:0000313" key="6">
    <source>
        <dbReference type="Proteomes" id="UP000769528"/>
    </source>
</evidence>
<sequence length="194" mass="21531">MSEEGASFKEQILDASRRNNTELIDEIISNAPADKLLHVLNESRDSLGNTPLHLTAKYGSYEVMDKLLDQEGLELDPINNIDGDTPLHLAVRYSEHEPEHGTFISEELIEAGADARLQNKNGLKPLELVQTSNDALQELLQSAEYAKSLEEEEAKRSEFELRQAVGKKLTISLGPEEQVDELVDEGSASESDDE</sequence>
<dbReference type="AlphaFoldDB" id="A0A9P8PXJ7"/>
<feature type="region of interest" description="Disordered" evidence="4">
    <location>
        <begin position="170"/>
        <end position="194"/>
    </location>
</feature>
<dbReference type="SMART" id="SM00248">
    <property type="entry name" value="ANK"/>
    <property type="match status" value="2"/>
</dbReference>
<accession>A0A9P8PXJ7</accession>
<feature type="repeat" description="ANK" evidence="3">
    <location>
        <begin position="47"/>
        <end position="80"/>
    </location>
</feature>
<name>A0A9P8PXJ7_9ASCO</name>
<dbReference type="Pfam" id="PF12796">
    <property type="entry name" value="Ank_2"/>
    <property type="match status" value="1"/>
</dbReference>
<organism evidence="5 6">
    <name type="scientific">Wickerhamomyces mucosus</name>
    <dbReference type="NCBI Taxonomy" id="1378264"/>
    <lineage>
        <taxon>Eukaryota</taxon>
        <taxon>Fungi</taxon>
        <taxon>Dikarya</taxon>
        <taxon>Ascomycota</taxon>
        <taxon>Saccharomycotina</taxon>
        <taxon>Saccharomycetes</taxon>
        <taxon>Phaffomycetales</taxon>
        <taxon>Wickerhamomycetaceae</taxon>
        <taxon>Wickerhamomyces</taxon>
    </lineage>
</organism>
<evidence type="ECO:0000313" key="5">
    <source>
        <dbReference type="EMBL" id="KAH3679435.1"/>
    </source>
</evidence>
<dbReference type="SUPFAM" id="SSF48403">
    <property type="entry name" value="Ankyrin repeat"/>
    <property type="match status" value="1"/>
</dbReference>
<reference evidence="5" key="1">
    <citation type="journal article" date="2021" name="Open Biol.">
        <title>Shared evolutionary footprints suggest mitochondrial oxidative damage underlies multiple complex I losses in fungi.</title>
        <authorList>
            <person name="Schikora-Tamarit M.A."/>
            <person name="Marcet-Houben M."/>
            <person name="Nosek J."/>
            <person name="Gabaldon T."/>
        </authorList>
    </citation>
    <scope>NUCLEOTIDE SEQUENCE</scope>
    <source>
        <strain evidence="5">CBS6341</strain>
    </source>
</reference>
<evidence type="ECO:0000256" key="4">
    <source>
        <dbReference type="SAM" id="MobiDB-lite"/>
    </source>
</evidence>
<dbReference type="InterPro" id="IPR036770">
    <property type="entry name" value="Ankyrin_rpt-contain_sf"/>
</dbReference>
<keyword evidence="1" id="KW-0677">Repeat</keyword>
<evidence type="ECO:0000256" key="2">
    <source>
        <dbReference type="ARBA" id="ARBA00023043"/>
    </source>
</evidence>